<sequence length="384" mass="42668">MPFRTDTVAQFVAEIDTLPLILDVICQVSGMGFAAVTYVSGERWIVCRARDEAGFGIATGMEIRLDPLSSDAEEVCHPIIIERMEPSDTRHRPAFDGVESYVSYPIMLPDGRFFGTLCAMDRHARPLHTTAIQGAFSLFAELIAFHLSERDKLKVAEDSLRQQQEINAFREQFIAILGHDLRNPLASLSAGMRMLRRNLPADKAAELMALMEGSVVRMSRMLDDVTDFTRSRLGEGMMLDLQPVRIDVVMMQTLDELRLAHPERSFDVAVAEAKVTCDARRMGQLLSNLLANAILHGNMETPIGLSGIEEAGAYRISVTNGGDPISDALMTQIFEPFFRRHRNSSREGFGLGLHIAREIARAHGSDIDVNSRAGMTSFSFRLPI</sequence>
<dbReference type="PANTHER" id="PTHR42878">
    <property type="entry name" value="TWO-COMPONENT HISTIDINE KINASE"/>
    <property type="match status" value="1"/>
</dbReference>
<evidence type="ECO:0000256" key="3">
    <source>
        <dbReference type="ARBA" id="ARBA00022553"/>
    </source>
</evidence>
<dbReference type="InterPro" id="IPR005467">
    <property type="entry name" value="His_kinase_dom"/>
</dbReference>
<keyword evidence="7" id="KW-0067">ATP-binding</keyword>
<keyword evidence="8" id="KW-0902">Two-component regulatory system</keyword>
<dbReference type="Pfam" id="PF02518">
    <property type="entry name" value="HATPase_c"/>
    <property type="match status" value="1"/>
</dbReference>
<dbReference type="InterPro" id="IPR004358">
    <property type="entry name" value="Sig_transdc_His_kin-like_C"/>
</dbReference>
<name>A0A086Y080_9RHOB</name>
<dbReference type="InterPro" id="IPR050351">
    <property type="entry name" value="BphY/WalK/GraS-like"/>
</dbReference>
<accession>A0A086Y080</accession>
<evidence type="ECO:0000256" key="1">
    <source>
        <dbReference type="ARBA" id="ARBA00000085"/>
    </source>
</evidence>
<dbReference type="eggNOG" id="COG2205">
    <property type="taxonomic scope" value="Bacteria"/>
</dbReference>
<dbReference type="Gene3D" id="3.30.565.10">
    <property type="entry name" value="Histidine kinase-like ATPase, C-terminal domain"/>
    <property type="match status" value="1"/>
</dbReference>
<dbReference type="InterPro" id="IPR036890">
    <property type="entry name" value="HATPase_C_sf"/>
</dbReference>
<dbReference type="OrthoDB" id="9795133at2"/>
<dbReference type="GO" id="GO:0030295">
    <property type="term" value="F:protein kinase activator activity"/>
    <property type="evidence" value="ECO:0007669"/>
    <property type="project" value="TreeGrafter"/>
</dbReference>
<evidence type="ECO:0000256" key="8">
    <source>
        <dbReference type="ARBA" id="ARBA00023012"/>
    </source>
</evidence>
<evidence type="ECO:0000256" key="5">
    <source>
        <dbReference type="ARBA" id="ARBA00022741"/>
    </source>
</evidence>
<dbReference type="Gene3D" id="1.10.287.130">
    <property type="match status" value="1"/>
</dbReference>
<dbReference type="EMBL" id="JGYG01000010">
    <property type="protein sequence ID" value="KFI27680.1"/>
    <property type="molecule type" value="Genomic_DNA"/>
</dbReference>
<dbReference type="InterPro" id="IPR036097">
    <property type="entry name" value="HisK_dim/P_sf"/>
</dbReference>
<keyword evidence="6 9" id="KW-0418">Kinase</keyword>
<evidence type="ECO:0000256" key="6">
    <source>
        <dbReference type="ARBA" id="ARBA00022777"/>
    </source>
</evidence>
<evidence type="ECO:0000313" key="10">
    <source>
        <dbReference type="Proteomes" id="UP000028826"/>
    </source>
</evidence>
<protein>
    <recommendedName>
        <fullName evidence="2">histidine kinase</fullName>
        <ecNumber evidence="2">2.7.13.3</ecNumber>
    </recommendedName>
</protein>
<dbReference type="PROSITE" id="PS50109">
    <property type="entry name" value="HIS_KIN"/>
    <property type="match status" value="1"/>
</dbReference>
<dbReference type="InterPro" id="IPR003661">
    <property type="entry name" value="HisK_dim/P_dom"/>
</dbReference>
<evidence type="ECO:0000313" key="9">
    <source>
        <dbReference type="EMBL" id="KFI27680.1"/>
    </source>
</evidence>
<dbReference type="EC" id="2.7.13.3" evidence="2"/>
<dbReference type="Proteomes" id="UP000028826">
    <property type="component" value="Unassembled WGS sequence"/>
</dbReference>
<keyword evidence="4" id="KW-0808">Transferase</keyword>
<keyword evidence="3" id="KW-0597">Phosphoprotein</keyword>
<dbReference type="PRINTS" id="PR00344">
    <property type="entry name" value="BCTRLSENSOR"/>
</dbReference>
<dbReference type="CDD" id="cd00082">
    <property type="entry name" value="HisKA"/>
    <property type="match status" value="1"/>
</dbReference>
<dbReference type="GO" id="GO:0000156">
    <property type="term" value="F:phosphorelay response regulator activity"/>
    <property type="evidence" value="ECO:0007669"/>
    <property type="project" value="TreeGrafter"/>
</dbReference>
<dbReference type="SMART" id="SM00388">
    <property type="entry name" value="HisKA"/>
    <property type="match status" value="1"/>
</dbReference>
<dbReference type="AlphaFoldDB" id="A0A086Y080"/>
<reference evidence="9 10" key="1">
    <citation type="submission" date="2014-03" db="EMBL/GenBank/DDBJ databases">
        <title>Genome of Haematobacter massiliensis CCUG 47968.</title>
        <authorList>
            <person name="Wang D."/>
            <person name="Wang G."/>
        </authorList>
    </citation>
    <scope>NUCLEOTIDE SEQUENCE [LARGE SCALE GENOMIC DNA]</scope>
    <source>
        <strain evidence="9 10">CCUG 47968</strain>
    </source>
</reference>
<dbReference type="GO" id="GO:0007234">
    <property type="term" value="P:osmosensory signaling via phosphorelay pathway"/>
    <property type="evidence" value="ECO:0007669"/>
    <property type="project" value="TreeGrafter"/>
</dbReference>
<dbReference type="SUPFAM" id="SSF55781">
    <property type="entry name" value="GAF domain-like"/>
    <property type="match status" value="1"/>
</dbReference>
<proteinExistence type="predicted"/>
<evidence type="ECO:0000256" key="7">
    <source>
        <dbReference type="ARBA" id="ARBA00022840"/>
    </source>
</evidence>
<dbReference type="SUPFAM" id="SSF47384">
    <property type="entry name" value="Homodimeric domain of signal transducing histidine kinase"/>
    <property type="match status" value="1"/>
</dbReference>
<organism evidence="9 10">
    <name type="scientific">Haematobacter massiliensis</name>
    <dbReference type="NCBI Taxonomy" id="195105"/>
    <lineage>
        <taxon>Bacteria</taxon>
        <taxon>Pseudomonadati</taxon>
        <taxon>Pseudomonadota</taxon>
        <taxon>Alphaproteobacteria</taxon>
        <taxon>Rhodobacterales</taxon>
        <taxon>Paracoccaceae</taxon>
        <taxon>Haematobacter</taxon>
    </lineage>
</organism>
<dbReference type="GO" id="GO:0000155">
    <property type="term" value="F:phosphorelay sensor kinase activity"/>
    <property type="evidence" value="ECO:0007669"/>
    <property type="project" value="InterPro"/>
</dbReference>
<dbReference type="PANTHER" id="PTHR42878:SF7">
    <property type="entry name" value="SENSOR HISTIDINE KINASE GLRK"/>
    <property type="match status" value="1"/>
</dbReference>
<dbReference type="SUPFAM" id="SSF55874">
    <property type="entry name" value="ATPase domain of HSP90 chaperone/DNA topoisomerase II/histidine kinase"/>
    <property type="match status" value="1"/>
</dbReference>
<evidence type="ECO:0000256" key="4">
    <source>
        <dbReference type="ARBA" id="ARBA00022679"/>
    </source>
</evidence>
<evidence type="ECO:0000256" key="2">
    <source>
        <dbReference type="ARBA" id="ARBA00012438"/>
    </source>
</evidence>
<dbReference type="CDD" id="cd00075">
    <property type="entry name" value="HATPase"/>
    <property type="match status" value="1"/>
</dbReference>
<dbReference type="SMART" id="SM00387">
    <property type="entry name" value="HATPase_c"/>
    <property type="match status" value="1"/>
</dbReference>
<comment type="caution">
    <text evidence="9">The sequence shown here is derived from an EMBL/GenBank/DDBJ whole genome shotgun (WGS) entry which is preliminary data.</text>
</comment>
<dbReference type="Pfam" id="PF00512">
    <property type="entry name" value="HisKA"/>
    <property type="match status" value="1"/>
</dbReference>
<dbReference type="RefSeq" id="WP_035712821.1">
    <property type="nucleotide sequence ID" value="NZ_CAMIFG010000027.1"/>
</dbReference>
<dbReference type="InterPro" id="IPR003594">
    <property type="entry name" value="HATPase_dom"/>
</dbReference>
<dbReference type="GO" id="GO:0005524">
    <property type="term" value="F:ATP binding"/>
    <property type="evidence" value="ECO:0007669"/>
    <property type="project" value="UniProtKB-KW"/>
</dbReference>
<gene>
    <name evidence="9" type="ORF">CN97_00360</name>
</gene>
<keyword evidence="5" id="KW-0547">Nucleotide-binding</keyword>
<dbReference type="STRING" id="195105.CN97_00360"/>
<comment type="catalytic activity">
    <reaction evidence="1">
        <text>ATP + protein L-histidine = ADP + protein N-phospho-L-histidine.</text>
        <dbReference type="EC" id="2.7.13.3"/>
    </reaction>
</comment>
<keyword evidence="10" id="KW-1185">Reference proteome</keyword>